<proteinExistence type="predicted"/>
<name>A0A1B8A5L5_FUSPO</name>
<organism evidence="1 3">
    <name type="scientific">Fusarium poae</name>
    <dbReference type="NCBI Taxonomy" id="36050"/>
    <lineage>
        <taxon>Eukaryota</taxon>
        <taxon>Fungi</taxon>
        <taxon>Dikarya</taxon>
        <taxon>Ascomycota</taxon>
        <taxon>Pezizomycotina</taxon>
        <taxon>Sordariomycetes</taxon>
        <taxon>Hypocreomycetidae</taxon>
        <taxon>Hypocreales</taxon>
        <taxon>Nectriaceae</taxon>
        <taxon>Fusarium</taxon>
    </lineage>
</organism>
<evidence type="ECO:0000313" key="2">
    <source>
        <dbReference type="EMBL" id="OBS17221.1"/>
    </source>
</evidence>
<dbReference type="EMBL" id="LYXU01000135">
    <property type="protein sequence ID" value="OBS15780.1"/>
    <property type="molecule type" value="Genomic_DNA"/>
</dbReference>
<comment type="caution">
    <text evidence="1">The sequence shown here is derived from an EMBL/GenBank/DDBJ whole genome shotgun (WGS) entry which is preliminary data.</text>
</comment>
<evidence type="ECO:0000313" key="1">
    <source>
        <dbReference type="EMBL" id="OBS15780.1"/>
    </source>
</evidence>
<keyword evidence="3" id="KW-1185">Reference proteome</keyword>
<dbReference type="AlphaFoldDB" id="A0A1B8A5L5"/>
<gene>
    <name evidence="2" type="ORF">FPOA_12251</name>
    <name evidence="1" type="ORF">FPOA_13447</name>
</gene>
<protein>
    <submittedName>
        <fullName evidence="1">Uncharacterized protein</fullName>
    </submittedName>
</protein>
<reference evidence="1 3" key="1">
    <citation type="submission" date="2016-06" db="EMBL/GenBank/DDBJ databases">
        <title>Living apart together: crosstalk between the core and supernumerary genomes in a fungal plant pathogen.</title>
        <authorList>
            <person name="Vanheule A."/>
            <person name="Audenaert K."/>
            <person name="Warris S."/>
            <person name="Van De Geest H."/>
            <person name="Schijlen E."/>
            <person name="Hofte M."/>
            <person name="De Saeger S."/>
            <person name="Haesaert G."/>
            <person name="Waalwijk C."/>
            <person name="Van Der Lee T."/>
        </authorList>
    </citation>
    <scope>NUCLEOTIDE SEQUENCE [LARGE SCALE GENOMIC DNA]</scope>
    <source>
        <strain evidence="1 3">2516</strain>
    </source>
</reference>
<dbReference type="EMBL" id="LYXU01000036">
    <property type="protein sequence ID" value="OBS17221.1"/>
    <property type="molecule type" value="Genomic_DNA"/>
</dbReference>
<accession>A0A1B8A5L5</accession>
<dbReference type="Proteomes" id="UP000091967">
    <property type="component" value="Unassembled WGS sequence"/>
</dbReference>
<evidence type="ECO:0000313" key="3">
    <source>
        <dbReference type="Proteomes" id="UP000091967"/>
    </source>
</evidence>
<sequence>MPENEDSHPAKDDHILYIKQKVTEEVLDKSRDVYHNLLPETSLPVNEEHLDHLLKIIWDCNASNKIGIIALHKHKTLPPNHSFVGYAEQAKKGYLYWIMKFANEKIDLDQNSPKKKGLSCYNVAEWY</sequence>